<proteinExistence type="inferred from homology"/>
<evidence type="ECO:0000256" key="2">
    <source>
        <dbReference type="ARBA" id="ARBA00004123"/>
    </source>
</evidence>
<evidence type="ECO:0000256" key="8">
    <source>
        <dbReference type="ARBA" id="ARBA00023242"/>
    </source>
</evidence>
<evidence type="ECO:0000256" key="3">
    <source>
        <dbReference type="ARBA" id="ARBA00010494"/>
    </source>
</evidence>
<dbReference type="InterPro" id="IPR029136">
    <property type="entry name" value="MDM1"/>
</dbReference>
<feature type="region of interest" description="Disordered" evidence="10">
    <location>
        <begin position="259"/>
        <end position="487"/>
    </location>
</feature>
<accession>A0A444UMV9</accession>
<evidence type="ECO:0000256" key="4">
    <source>
        <dbReference type="ARBA" id="ARBA00013508"/>
    </source>
</evidence>
<feature type="compositionally biased region" description="Low complexity" evidence="10">
    <location>
        <begin position="383"/>
        <end position="399"/>
    </location>
</feature>
<feature type="region of interest" description="Disordered" evidence="10">
    <location>
        <begin position="60"/>
        <end position="152"/>
    </location>
</feature>
<dbReference type="GO" id="GO:0046600">
    <property type="term" value="P:negative regulation of centriole replication"/>
    <property type="evidence" value="ECO:0007669"/>
    <property type="project" value="InterPro"/>
</dbReference>
<keyword evidence="8" id="KW-0539">Nucleus</keyword>
<feature type="compositionally biased region" description="Polar residues" evidence="10">
    <location>
        <begin position="331"/>
        <end position="348"/>
    </location>
</feature>
<dbReference type="GO" id="GO:0008017">
    <property type="term" value="F:microtubule binding"/>
    <property type="evidence" value="ECO:0007669"/>
    <property type="project" value="InterPro"/>
</dbReference>
<comment type="similarity">
    <text evidence="3">Belongs to the MDM1 family.</text>
</comment>
<organism evidence="11 12">
    <name type="scientific">Acipenser ruthenus</name>
    <name type="common">Sterlet sturgeon</name>
    <dbReference type="NCBI Taxonomy" id="7906"/>
    <lineage>
        <taxon>Eukaryota</taxon>
        <taxon>Metazoa</taxon>
        <taxon>Chordata</taxon>
        <taxon>Craniata</taxon>
        <taxon>Vertebrata</taxon>
        <taxon>Euteleostomi</taxon>
        <taxon>Actinopterygii</taxon>
        <taxon>Chondrostei</taxon>
        <taxon>Acipenseriformes</taxon>
        <taxon>Acipenseridae</taxon>
        <taxon>Acipenser</taxon>
    </lineage>
</organism>
<evidence type="ECO:0000256" key="7">
    <source>
        <dbReference type="ARBA" id="ARBA00023212"/>
    </source>
</evidence>
<dbReference type="GO" id="GO:0005634">
    <property type="term" value="C:nucleus"/>
    <property type="evidence" value="ECO:0007669"/>
    <property type="project" value="UniProtKB-SubCell"/>
</dbReference>
<feature type="compositionally biased region" description="Basic and acidic residues" evidence="10">
    <location>
        <begin position="414"/>
        <end position="430"/>
    </location>
</feature>
<keyword evidence="7" id="KW-0206">Cytoskeleton</keyword>
<dbReference type="EMBL" id="SCEB01214222">
    <property type="protein sequence ID" value="RXM36515.1"/>
    <property type="molecule type" value="Genomic_DNA"/>
</dbReference>
<keyword evidence="12" id="KW-1185">Reference proteome</keyword>
<comment type="caution">
    <text evidence="11">The sequence shown here is derived from an EMBL/GenBank/DDBJ whole genome shotgun (WGS) entry which is preliminary data.</text>
</comment>
<dbReference type="Proteomes" id="UP000289886">
    <property type="component" value="Unassembled WGS sequence"/>
</dbReference>
<sequence length="587" mass="65860">MPVRFKVNRVLQKKAGLKTDMRRSVVRSSEYQRQFMWKSPSENSPLLAAEQLVYNRNKEVPPFKSGSFVRESEYQRSFKSSPPPKGLKLRKDLEEQEAENISPVSNSKSEKNKTYSSLQNGHIDKDPQLAAEKPVLKQHYSEDPKPAAEKPVVKQCNSEDAKLAAEKLVLKQQNPQRLFFPHRGYGKMKSEYNSNFRSPVKYSYKDGAWIKGLVSSDEVKELKEMAEAYKKRAQGTHFSREHLNQILSEKNRFWEVSSSSTALDLARKSPSDDTEKASLHSGATLPVRRRLAWGDEENEHEEQETLQRSEGEQAQEEKEDEQEKEGRVVGQKSSAKSVSDITPVSSKLSNEDEGRLPTPEMKNQGGAPRTHHDLTTPTVGGALLVSPPKLKPSPKLDLQPEPPLGKRYSPHKYLPRESAERTSTKVDVDGQSRSSIAAGLKTSDPLPLREDSRLADSPPAALRTPSKSSNSTAPPNTGPASLSPHREAQKKNMYRCVLKKVFEFYTAVLKIYSNPDAIGIIDRMNKSLNCTAENCMDKILACDAAILQVKKLDDAMKQVNNIEIQERAISELDRLSGCLARPKKKCI</sequence>
<dbReference type="PANTHER" id="PTHR32078:SF1">
    <property type="entry name" value="NUCLEAR PROTEIN MDM1"/>
    <property type="match status" value="1"/>
</dbReference>
<feature type="compositionally biased region" description="Basic and acidic residues" evidence="10">
    <location>
        <begin position="139"/>
        <end position="152"/>
    </location>
</feature>
<dbReference type="Pfam" id="PF15501">
    <property type="entry name" value="MDM1"/>
    <property type="match status" value="2"/>
</dbReference>
<protein>
    <recommendedName>
        <fullName evidence="4">Nuclear protein MDM1</fullName>
    </recommendedName>
</protein>
<evidence type="ECO:0000256" key="6">
    <source>
        <dbReference type="ARBA" id="ARBA00022701"/>
    </source>
</evidence>
<gene>
    <name evidence="11" type="ORF">EOD39_11759</name>
</gene>
<feature type="compositionally biased region" description="Acidic residues" evidence="10">
    <location>
        <begin position="313"/>
        <end position="323"/>
    </location>
</feature>
<dbReference type="GO" id="GO:0005874">
    <property type="term" value="C:microtubule"/>
    <property type="evidence" value="ECO:0007669"/>
    <property type="project" value="UniProtKB-KW"/>
</dbReference>
<keyword evidence="6" id="KW-0493">Microtubule</keyword>
<reference evidence="11 12" key="1">
    <citation type="submission" date="2019-01" db="EMBL/GenBank/DDBJ databases">
        <title>Draft Genome and Complete Hox-Cluster Characterization of the Sterlet Sturgeon (Acipenser ruthenus).</title>
        <authorList>
            <person name="Wei Q."/>
        </authorList>
    </citation>
    <scope>NUCLEOTIDE SEQUENCE [LARGE SCALE GENOMIC DNA]</scope>
    <source>
        <strain evidence="11">WHYD16114868_AA</strain>
        <tissue evidence="11">Blood</tissue>
    </source>
</reference>
<evidence type="ECO:0000256" key="10">
    <source>
        <dbReference type="SAM" id="MobiDB-lite"/>
    </source>
</evidence>
<feature type="compositionally biased region" description="Polar residues" evidence="10">
    <location>
        <begin position="465"/>
        <end position="480"/>
    </location>
</feature>
<comment type="subcellular location">
    <subcellularLocation>
        <location evidence="1">Cytoplasm</location>
        <location evidence="1">Cytoskeleton</location>
        <location evidence="1">Microtubule organizing center</location>
        <location evidence="1">Centrosome</location>
        <location evidence="1">Centriole</location>
    </subcellularLocation>
    <subcellularLocation>
        <location evidence="2">Nucleus</location>
    </subcellularLocation>
</comment>
<evidence type="ECO:0000256" key="5">
    <source>
        <dbReference type="ARBA" id="ARBA00022490"/>
    </source>
</evidence>
<evidence type="ECO:0000313" key="11">
    <source>
        <dbReference type="EMBL" id="RXM36515.1"/>
    </source>
</evidence>
<dbReference type="PANTHER" id="PTHR32078">
    <property type="entry name" value="NUCLEAR PROTEIN MDM1"/>
    <property type="match status" value="1"/>
</dbReference>
<evidence type="ECO:0000256" key="1">
    <source>
        <dbReference type="ARBA" id="ARBA00004114"/>
    </source>
</evidence>
<dbReference type="AlphaFoldDB" id="A0A444UMV9"/>
<comment type="function">
    <text evidence="9">Microtubule-binding protein that negatively regulates centriole duplication. Binds to and stabilizes microtubules.</text>
</comment>
<evidence type="ECO:0000313" key="12">
    <source>
        <dbReference type="Proteomes" id="UP000289886"/>
    </source>
</evidence>
<feature type="compositionally biased region" description="Basic and acidic residues" evidence="10">
    <location>
        <begin position="265"/>
        <end position="278"/>
    </location>
</feature>
<name>A0A444UMV9_ACIRT</name>
<evidence type="ECO:0000256" key="9">
    <source>
        <dbReference type="ARBA" id="ARBA00045771"/>
    </source>
</evidence>
<dbReference type="GO" id="GO:0005814">
    <property type="term" value="C:centriole"/>
    <property type="evidence" value="ECO:0007669"/>
    <property type="project" value="UniProtKB-SubCell"/>
</dbReference>
<keyword evidence="5" id="KW-0963">Cytoplasm</keyword>